<evidence type="ECO:0000313" key="1">
    <source>
        <dbReference type="EMBL" id="APM41390.1"/>
    </source>
</evidence>
<dbReference type="AlphaFoldDB" id="A0A1L5FEY2"/>
<geneLocation type="plasmid" evidence="1">
    <name>unnamed</name>
</geneLocation>
<evidence type="ECO:0000313" key="2">
    <source>
        <dbReference type="Proteomes" id="UP000184604"/>
    </source>
</evidence>
<dbReference type="Proteomes" id="UP000184604">
    <property type="component" value="Plasmid unnamed"/>
</dbReference>
<organism evidence="1 2">
    <name type="scientific">Clostridium kluyveri</name>
    <dbReference type="NCBI Taxonomy" id="1534"/>
    <lineage>
        <taxon>Bacteria</taxon>
        <taxon>Bacillati</taxon>
        <taxon>Bacillota</taxon>
        <taxon>Clostridia</taxon>
        <taxon>Eubacteriales</taxon>
        <taxon>Clostridiaceae</taxon>
        <taxon>Clostridium</taxon>
    </lineage>
</organism>
<dbReference type="RefSeq" id="WP_073541574.1">
    <property type="nucleotide sequence ID" value="NZ_CP018336.1"/>
</dbReference>
<dbReference type="EMBL" id="CP018336">
    <property type="protein sequence ID" value="APM41390.1"/>
    <property type="molecule type" value="Genomic_DNA"/>
</dbReference>
<dbReference type="OrthoDB" id="2063806at2"/>
<sequence length="116" mass="12543">MRQSTRTISVGQKDIREIAGDHFVNINIKVAKTDITAKLVDGVLLAGTLVDKDGKPANGTTSFGILFEDIDFNNSMGTEILPVMIHGFVNKGKIEEYSGDTVSTEAIAALNMIKFL</sequence>
<protein>
    <submittedName>
        <fullName evidence="1">Uncharacterized protein</fullName>
    </submittedName>
</protein>
<gene>
    <name evidence="1" type="ORF">BS101_22035</name>
</gene>
<proteinExistence type="predicted"/>
<name>A0A1L5FEY2_CLOKL</name>
<reference evidence="1 2" key="1">
    <citation type="submission" date="2016-12" db="EMBL/GenBank/DDBJ databases">
        <title>Complete genome sequence of Clostridium kluyveri JZZ isolated from the pit mud of a Chinese flavor liquor-making factory.</title>
        <authorList>
            <person name="Wang Y."/>
        </authorList>
    </citation>
    <scope>NUCLEOTIDE SEQUENCE [LARGE SCALE GENOMIC DNA]</scope>
    <source>
        <strain evidence="1 2">JZZ</strain>
        <plasmid evidence="2">Plasmid unnamed</plasmid>
    </source>
</reference>
<keyword evidence="1" id="KW-0614">Plasmid</keyword>
<accession>A0A1L5FEY2</accession>